<protein>
    <submittedName>
        <fullName evidence="2">Uncharacterized protein</fullName>
    </submittedName>
</protein>
<keyword evidence="5" id="KW-1185">Reference proteome</keyword>
<evidence type="ECO:0000313" key="3">
    <source>
        <dbReference type="EMBL" id="TGK93948.1"/>
    </source>
</evidence>
<dbReference type="EMBL" id="RQFM01000006">
    <property type="protein sequence ID" value="TGK90031.1"/>
    <property type="molecule type" value="Genomic_DNA"/>
</dbReference>
<organism evidence="2 4">
    <name type="scientific">Leptospira bourretii</name>
    <dbReference type="NCBI Taxonomy" id="2484962"/>
    <lineage>
        <taxon>Bacteria</taxon>
        <taxon>Pseudomonadati</taxon>
        <taxon>Spirochaetota</taxon>
        <taxon>Spirochaetia</taxon>
        <taxon>Leptospirales</taxon>
        <taxon>Leptospiraceae</taxon>
        <taxon>Leptospira</taxon>
    </lineage>
</organism>
<feature type="region of interest" description="Disordered" evidence="1">
    <location>
        <begin position="544"/>
        <end position="567"/>
    </location>
</feature>
<reference evidence="3" key="1">
    <citation type="submission" date="2018-10" db="EMBL/GenBank/DDBJ databases">
        <authorList>
            <person name="Vincent A.T."/>
            <person name="Schiettekatte O."/>
            <person name="Bourhy P."/>
            <person name="Veyrier F.J."/>
            <person name="Picardeau M."/>
        </authorList>
    </citation>
    <scope>NUCLEOTIDE SEQUENCE</scope>
    <source>
        <strain evidence="3">201800281</strain>
    </source>
</reference>
<feature type="compositionally biased region" description="Polar residues" evidence="1">
    <location>
        <begin position="557"/>
        <end position="567"/>
    </location>
</feature>
<feature type="compositionally biased region" description="Acidic residues" evidence="1">
    <location>
        <begin position="474"/>
        <end position="490"/>
    </location>
</feature>
<evidence type="ECO:0000256" key="1">
    <source>
        <dbReference type="SAM" id="MobiDB-lite"/>
    </source>
</evidence>
<dbReference type="Proteomes" id="UP000297918">
    <property type="component" value="Unassembled WGS sequence"/>
</dbReference>
<comment type="caution">
    <text evidence="2">The sequence shown here is derived from an EMBL/GenBank/DDBJ whole genome shotgun (WGS) entry which is preliminary data.</text>
</comment>
<accession>A0A4R9IS25</accession>
<dbReference type="RefSeq" id="WP_135749159.1">
    <property type="nucleotide sequence ID" value="NZ_RQFL01000011.1"/>
</dbReference>
<dbReference type="OrthoDB" id="341867at2"/>
<feature type="region of interest" description="Disordered" evidence="1">
    <location>
        <begin position="460"/>
        <end position="499"/>
    </location>
</feature>
<gene>
    <name evidence="2" type="ORF">EHQ23_00225</name>
    <name evidence="3" type="ORF">EHQ26_07985</name>
</gene>
<evidence type="ECO:0000313" key="5">
    <source>
        <dbReference type="Proteomes" id="UP000297918"/>
    </source>
</evidence>
<evidence type="ECO:0000313" key="2">
    <source>
        <dbReference type="EMBL" id="TGK90031.1"/>
    </source>
</evidence>
<dbReference type="AlphaFoldDB" id="A0A4R9IS25"/>
<dbReference type="EMBL" id="RQFL01000011">
    <property type="protein sequence ID" value="TGK93948.1"/>
    <property type="molecule type" value="Genomic_DNA"/>
</dbReference>
<evidence type="ECO:0000313" key="4">
    <source>
        <dbReference type="Proteomes" id="UP000297394"/>
    </source>
</evidence>
<dbReference type="Proteomes" id="UP000297394">
    <property type="component" value="Unassembled WGS sequence"/>
</dbReference>
<proteinExistence type="predicted"/>
<sequence>MKFYFIFLFFLLNCQVSWYHTRINPNQSGEIPIAEGGTLLGETGTSCFFSILKFQESGSSNELTQSNLPLIDTQFIENIRTNLKLKNTNTRHIKQIQGIPKSWPYTKELESFRTNKSFERFQQIEKMTIDPKDKKTLLKYAEIIDADTFLYPGDHPNLFDDIENCDTYYNLYYVRREKDNYNLVLFLISLGIIPTVNYENHYFIVFKRKAIERIPTLTTYKFGYRRVLTWLLLPTFNFFNEVENYNKDYRFIDHSKDQFLAALENKNSQPLPIKRLNPVYGDVLGGTYTSDSNLFTTQIPVDTRFAVIRDGKQNVSFFDPIHGLFKIQAINVNQKIQSDIITDGIEKTLKTFITTNLVEKIKKTYPKSGIIHETYSPDYRDGSYTFTLEIAKPDVEKEQFKKEYFVFSCFKSQSQIFILSRSIPNDTNIENLQKLAESNILDFYSQVNFQSRYIEPKPIDLDVTSTNQTKKDGNEEDDDDDLEEEGEEELAGGGGGGGGAYGEIDLGGLFSILKERTYIPRGKMDIKPGRFKFNNARFNAPKFNTGSRFHVKPGRTKNFSSPSKWRK</sequence>
<reference evidence="2 4" key="2">
    <citation type="journal article" date="2019" name="PLoS Negl. Trop. Dis.">
        <title>Revisiting the worldwide diversity of Leptospira species in the environment.</title>
        <authorList>
            <person name="Vincent A.T."/>
            <person name="Schiettekatte O."/>
            <person name="Bourhy P."/>
            <person name="Veyrier F.J."/>
            <person name="Picardeau M."/>
        </authorList>
    </citation>
    <scope>NUCLEOTIDE SEQUENCE [LARGE SCALE GENOMIC DNA]</scope>
    <source>
        <strain evidence="2 4">201800280</strain>
        <strain evidence="3">201800281</strain>
    </source>
</reference>
<name>A0A4R9IS25_9LEPT</name>